<proteinExistence type="predicted"/>
<keyword evidence="4" id="KW-0539">Nucleus</keyword>
<feature type="region of interest" description="Disordered" evidence="5">
    <location>
        <begin position="181"/>
        <end position="214"/>
    </location>
</feature>
<dbReference type="Proteomes" id="UP000235786">
    <property type="component" value="Unassembled WGS sequence"/>
</dbReference>
<feature type="compositionally biased region" description="Low complexity" evidence="5">
    <location>
        <begin position="193"/>
        <end position="204"/>
    </location>
</feature>
<dbReference type="Pfam" id="PF07524">
    <property type="entry name" value="Bromo_TP"/>
    <property type="match status" value="1"/>
</dbReference>
<dbReference type="OrthoDB" id="5402929at2759"/>
<name>A0A2J6RTU7_HYAVF</name>
<accession>A0A2J6RTU7</accession>
<evidence type="ECO:0000256" key="3">
    <source>
        <dbReference type="ARBA" id="ARBA00023163"/>
    </source>
</evidence>
<dbReference type="InterPro" id="IPR009072">
    <property type="entry name" value="Histone-fold"/>
</dbReference>
<dbReference type="STRING" id="1149755.A0A2J6RTU7"/>
<keyword evidence="8" id="KW-1185">Reference proteome</keyword>
<dbReference type="GO" id="GO:0046982">
    <property type="term" value="F:protein heterodimerization activity"/>
    <property type="evidence" value="ECO:0007669"/>
    <property type="project" value="InterPro"/>
</dbReference>
<dbReference type="Gene3D" id="1.10.20.10">
    <property type="entry name" value="Histone, subunit A"/>
    <property type="match status" value="1"/>
</dbReference>
<evidence type="ECO:0000256" key="4">
    <source>
        <dbReference type="ARBA" id="ARBA00023242"/>
    </source>
</evidence>
<reference evidence="7 8" key="1">
    <citation type="submission" date="2016-04" db="EMBL/GenBank/DDBJ databases">
        <title>A degradative enzymes factory behind the ericoid mycorrhizal symbiosis.</title>
        <authorList>
            <consortium name="DOE Joint Genome Institute"/>
            <person name="Martino E."/>
            <person name="Morin E."/>
            <person name="Grelet G."/>
            <person name="Kuo A."/>
            <person name="Kohler A."/>
            <person name="Daghino S."/>
            <person name="Barry K."/>
            <person name="Choi C."/>
            <person name="Cichocki N."/>
            <person name="Clum A."/>
            <person name="Copeland A."/>
            <person name="Hainaut M."/>
            <person name="Haridas S."/>
            <person name="Labutti K."/>
            <person name="Lindquist E."/>
            <person name="Lipzen A."/>
            <person name="Khouja H.-R."/>
            <person name="Murat C."/>
            <person name="Ohm R."/>
            <person name="Olson A."/>
            <person name="Spatafora J."/>
            <person name="Veneault-Fourrey C."/>
            <person name="Henrissat B."/>
            <person name="Grigoriev I."/>
            <person name="Martin F."/>
            <person name="Perotto S."/>
        </authorList>
    </citation>
    <scope>NUCLEOTIDE SEQUENCE [LARGE SCALE GENOMIC DNA]</scope>
    <source>
        <strain evidence="7 8">F</strain>
    </source>
</reference>
<dbReference type="InterPro" id="IPR006565">
    <property type="entry name" value="BTP"/>
</dbReference>
<evidence type="ECO:0000313" key="7">
    <source>
        <dbReference type="EMBL" id="PMD41937.1"/>
    </source>
</evidence>
<comment type="subcellular location">
    <subcellularLocation>
        <location evidence="1">Nucleus</location>
    </subcellularLocation>
</comment>
<keyword evidence="2" id="KW-0805">Transcription regulation</keyword>
<evidence type="ECO:0000259" key="6">
    <source>
        <dbReference type="SMART" id="SM00576"/>
    </source>
</evidence>
<feature type="domain" description="Bromodomain associated" evidence="6">
    <location>
        <begin position="5"/>
        <end position="86"/>
    </location>
</feature>
<evidence type="ECO:0000256" key="1">
    <source>
        <dbReference type="ARBA" id="ARBA00004123"/>
    </source>
</evidence>
<sequence length="214" mass="23745">MTTPHALHHSLLRPCILQILRAAGYHSTRPSVLDTLTDLAARYMLLLAQTTAKHAAINHNEPELSLEISIQDVRMAMQDCGVLIPEKTLEEQDYEGKEDTRGVDAFISWAMGKGNSEIRRVALEGSDGAKEDYLTVLKKKHTTSDEDTRYVGTMLGKPAEPRIIKVEGSEITSLKEWAERLKNPPNPASTMPSSRRQSSALSSLGDVTVEEMEF</sequence>
<keyword evidence="3" id="KW-0804">Transcription</keyword>
<dbReference type="SMART" id="SM00576">
    <property type="entry name" value="BTP"/>
    <property type="match status" value="1"/>
</dbReference>
<evidence type="ECO:0000313" key="8">
    <source>
        <dbReference type="Proteomes" id="UP000235786"/>
    </source>
</evidence>
<dbReference type="EMBL" id="KZ613944">
    <property type="protein sequence ID" value="PMD41937.1"/>
    <property type="molecule type" value="Genomic_DNA"/>
</dbReference>
<evidence type="ECO:0000256" key="5">
    <source>
        <dbReference type="SAM" id="MobiDB-lite"/>
    </source>
</evidence>
<dbReference type="GO" id="GO:0005634">
    <property type="term" value="C:nucleus"/>
    <property type="evidence" value="ECO:0007669"/>
    <property type="project" value="UniProtKB-SubCell"/>
</dbReference>
<organism evidence="7 8">
    <name type="scientific">Hyaloscypha variabilis (strain UAMH 11265 / GT02V1 / F)</name>
    <name type="common">Meliniomyces variabilis</name>
    <dbReference type="NCBI Taxonomy" id="1149755"/>
    <lineage>
        <taxon>Eukaryota</taxon>
        <taxon>Fungi</taxon>
        <taxon>Dikarya</taxon>
        <taxon>Ascomycota</taxon>
        <taxon>Pezizomycotina</taxon>
        <taxon>Leotiomycetes</taxon>
        <taxon>Helotiales</taxon>
        <taxon>Hyaloscyphaceae</taxon>
        <taxon>Hyaloscypha</taxon>
        <taxon>Hyaloscypha variabilis</taxon>
    </lineage>
</organism>
<dbReference type="AlphaFoldDB" id="A0A2J6RTU7"/>
<evidence type="ECO:0000256" key="2">
    <source>
        <dbReference type="ARBA" id="ARBA00023015"/>
    </source>
</evidence>
<protein>
    <recommendedName>
        <fullName evidence="6">Bromodomain associated domain-containing protein</fullName>
    </recommendedName>
</protein>
<gene>
    <name evidence="7" type="ORF">L207DRAFT_582358</name>
</gene>